<sequence length="144" mass="16323">FSLLMLFVTVFSEPPYTTKPRSTKVVQKTLKIKSGKSQVSKIMFASIPYSQSLQSRLGLELILIFCSRFLVIKFVRSPSWLTVPSNSRAEEIVARRPSDWPPLPPPRAPEPPMKNNPTLSYDARKYGHLLLSYFNIVKISTPSP</sequence>
<dbReference type="InParanoid" id="A0A665T7Z7"/>
<proteinExistence type="predicted"/>
<accession>A0A665T7Z7</accession>
<evidence type="ECO:0000256" key="1">
    <source>
        <dbReference type="SAM" id="MobiDB-lite"/>
    </source>
</evidence>
<feature type="compositionally biased region" description="Pro residues" evidence="1">
    <location>
        <begin position="99"/>
        <end position="114"/>
    </location>
</feature>
<reference evidence="2" key="3">
    <citation type="submission" date="2025-09" db="UniProtKB">
        <authorList>
            <consortium name="Ensembl"/>
        </authorList>
    </citation>
    <scope>IDENTIFICATION</scope>
</reference>
<protein>
    <submittedName>
        <fullName evidence="2">Uncharacterized protein</fullName>
    </submittedName>
</protein>
<dbReference type="AlphaFoldDB" id="A0A665T7Z7"/>
<feature type="region of interest" description="Disordered" evidence="1">
    <location>
        <begin position="94"/>
        <end position="115"/>
    </location>
</feature>
<reference evidence="2" key="1">
    <citation type="submission" date="2021-04" db="EMBL/GenBank/DDBJ databases">
        <authorList>
            <consortium name="Wellcome Sanger Institute Data Sharing"/>
        </authorList>
    </citation>
    <scope>NUCLEOTIDE SEQUENCE [LARGE SCALE GENOMIC DNA]</scope>
</reference>
<keyword evidence="3" id="KW-1185">Reference proteome</keyword>
<organism evidence="2 3">
    <name type="scientific">Echeneis naucrates</name>
    <name type="common">Live sharksucker</name>
    <dbReference type="NCBI Taxonomy" id="173247"/>
    <lineage>
        <taxon>Eukaryota</taxon>
        <taxon>Metazoa</taxon>
        <taxon>Chordata</taxon>
        <taxon>Craniata</taxon>
        <taxon>Vertebrata</taxon>
        <taxon>Euteleostomi</taxon>
        <taxon>Actinopterygii</taxon>
        <taxon>Neopterygii</taxon>
        <taxon>Teleostei</taxon>
        <taxon>Neoteleostei</taxon>
        <taxon>Acanthomorphata</taxon>
        <taxon>Carangaria</taxon>
        <taxon>Carangiformes</taxon>
        <taxon>Echeneidae</taxon>
        <taxon>Echeneis</taxon>
    </lineage>
</organism>
<reference evidence="2" key="2">
    <citation type="submission" date="2025-08" db="UniProtKB">
        <authorList>
            <consortium name="Ensembl"/>
        </authorList>
    </citation>
    <scope>IDENTIFICATION</scope>
</reference>
<name>A0A665T7Z7_ECHNA</name>
<dbReference type="Proteomes" id="UP000472264">
    <property type="component" value="Chromosome 7"/>
</dbReference>
<evidence type="ECO:0000313" key="2">
    <source>
        <dbReference type="Ensembl" id="ENSENLP00000002853.1"/>
    </source>
</evidence>
<dbReference type="Ensembl" id="ENSENLT00000003035.1">
    <property type="protein sequence ID" value="ENSENLP00000002853.1"/>
    <property type="gene ID" value="ENSENLG00000001420.1"/>
</dbReference>
<evidence type="ECO:0000313" key="3">
    <source>
        <dbReference type="Proteomes" id="UP000472264"/>
    </source>
</evidence>